<organism evidence="1 2">
    <name type="scientific">Pontibacter mangrovi</name>
    <dbReference type="NCBI Taxonomy" id="2589816"/>
    <lineage>
        <taxon>Bacteria</taxon>
        <taxon>Pseudomonadati</taxon>
        <taxon>Bacteroidota</taxon>
        <taxon>Cytophagia</taxon>
        <taxon>Cytophagales</taxon>
        <taxon>Hymenobacteraceae</taxon>
        <taxon>Pontibacter</taxon>
    </lineage>
</organism>
<proteinExistence type="predicted"/>
<dbReference type="GO" id="GO:0016787">
    <property type="term" value="F:hydrolase activity"/>
    <property type="evidence" value="ECO:0007669"/>
    <property type="project" value="UniProtKB-KW"/>
</dbReference>
<gene>
    <name evidence="1" type="ORF">FJM65_15930</name>
</gene>
<dbReference type="EMBL" id="VFRQ01000009">
    <property type="protein sequence ID" value="TPE42816.1"/>
    <property type="molecule type" value="Genomic_DNA"/>
</dbReference>
<keyword evidence="2" id="KW-1185">Reference proteome</keyword>
<dbReference type="InterPro" id="IPR000801">
    <property type="entry name" value="Esterase-like"/>
</dbReference>
<accession>A0A501WB71</accession>
<dbReference type="InterPro" id="IPR029058">
    <property type="entry name" value="AB_hydrolase_fold"/>
</dbReference>
<dbReference type="PROSITE" id="PS51257">
    <property type="entry name" value="PROKAR_LIPOPROTEIN"/>
    <property type="match status" value="1"/>
</dbReference>
<dbReference type="OrthoDB" id="9784036at2"/>
<dbReference type="SUPFAM" id="SSF53474">
    <property type="entry name" value="alpha/beta-Hydrolases"/>
    <property type="match status" value="1"/>
</dbReference>
<dbReference type="PANTHER" id="PTHR48098:SF6">
    <property type="entry name" value="FERRI-BACILLIBACTIN ESTERASE BESA"/>
    <property type="match status" value="1"/>
</dbReference>
<dbReference type="Pfam" id="PF00756">
    <property type="entry name" value="Esterase"/>
    <property type="match status" value="1"/>
</dbReference>
<name>A0A501WB71_9BACT</name>
<dbReference type="RefSeq" id="WP_140622550.1">
    <property type="nucleotide sequence ID" value="NZ_VFRQ01000009.1"/>
</dbReference>
<evidence type="ECO:0000313" key="1">
    <source>
        <dbReference type="EMBL" id="TPE42816.1"/>
    </source>
</evidence>
<comment type="caution">
    <text evidence="1">The sequence shown here is derived from an EMBL/GenBank/DDBJ whole genome shotgun (WGS) entry which is preliminary data.</text>
</comment>
<dbReference type="Proteomes" id="UP000316727">
    <property type="component" value="Unassembled WGS sequence"/>
</dbReference>
<keyword evidence="1" id="KW-0378">Hydrolase</keyword>
<reference evidence="1 2" key="1">
    <citation type="submission" date="2019-06" db="EMBL/GenBank/DDBJ databases">
        <title>A novel bacterium of genus Pontibacter, isolated from marine sediment.</title>
        <authorList>
            <person name="Huang H."/>
            <person name="Mo K."/>
            <person name="Hu Y."/>
        </authorList>
    </citation>
    <scope>NUCLEOTIDE SEQUENCE [LARGE SCALE GENOMIC DNA]</scope>
    <source>
        <strain evidence="1 2">HB172049</strain>
    </source>
</reference>
<dbReference type="InterPro" id="IPR050583">
    <property type="entry name" value="Mycobacterial_A85_antigen"/>
</dbReference>
<dbReference type="PANTHER" id="PTHR48098">
    <property type="entry name" value="ENTEROCHELIN ESTERASE-RELATED"/>
    <property type="match status" value="1"/>
</dbReference>
<evidence type="ECO:0000313" key="2">
    <source>
        <dbReference type="Proteomes" id="UP000316727"/>
    </source>
</evidence>
<dbReference type="Gene3D" id="3.40.50.1820">
    <property type="entry name" value="alpha/beta hydrolase"/>
    <property type="match status" value="1"/>
</dbReference>
<sequence length="269" mass="31035">MKKAIIFILIATLAISCKNKGIVHNDQIPEHDSLTISSKFVNEDRIVNIWTPPTYNQSTDSFPVLYMPDGGIKEDFPHIANTLAKLIKENKIPPYILVGIENTERRRDLSGPTEIEYDLKYVPNPGGSNNFRGFIKNELFPEINKRYRTKDKRAIIGESAAGIFVIETFLLDNDMFDYYIAMDPALWYNEQYLVKNFISLAKEDYAQKKKLWFAGSDAVDISPYTRELNKKLENSNLGLIWKYSDEPEEQHNTIFRATKEKALIWALND</sequence>
<protein>
    <submittedName>
        <fullName evidence="1">Alpha/beta hydrolase</fullName>
    </submittedName>
</protein>
<dbReference type="AlphaFoldDB" id="A0A501WB71"/>